<reference evidence="1 2" key="1">
    <citation type="journal article" date="2015" name="Genome Announc.">
        <title>Draft Genome Sequence of Mycobacterium obuense Strain UC1, Isolated from Patient Sputum.</title>
        <authorList>
            <person name="Greninger A.L."/>
            <person name="Cunningham G."/>
            <person name="Hsu E.D."/>
            <person name="Yu J.M."/>
            <person name="Chiu C.Y."/>
            <person name="Miller S."/>
        </authorList>
    </citation>
    <scope>NUCLEOTIDE SEQUENCE [LARGE SCALE GENOMIC DNA]</scope>
    <source>
        <strain evidence="1 2">UC1</strain>
    </source>
</reference>
<dbReference type="SUPFAM" id="SSF51735">
    <property type="entry name" value="NAD(P)-binding Rossmann-fold domains"/>
    <property type="match status" value="1"/>
</dbReference>
<accession>A0A0M2K5T8</accession>
<dbReference type="Gene3D" id="3.40.50.720">
    <property type="entry name" value="NAD(P)-binding Rossmann-like Domain"/>
    <property type="match status" value="1"/>
</dbReference>
<comment type="caution">
    <text evidence="1">The sequence shown here is derived from an EMBL/GenBank/DDBJ whole genome shotgun (WGS) entry which is preliminary data.</text>
</comment>
<evidence type="ECO:0000313" key="1">
    <source>
        <dbReference type="EMBL" id="KKF02592.1"/>
    </source>
</evidence>
<sequence length="81" mass="8178">MPFPLGAQEVAVFGNALALGGIIDADHVAALVHFLAADDCPVISGQAIAIDKGIIAGISSVHWSRGLDGSTCTTSAYAANR</sequence>
<dbReference type="EMBL" id="LAUZ02000029">
    <property type="protein sequence ID" value="KKF02592.1"/>
    <property type="molecule type" value="Genomic_DNA"/>
</dbReference>
<protein>
    <submittedName>
        <fullName evidence="1">Uncharacterized protein</fullName>
    </submittedName>
</protein>
<dbReference type="InterPro" id="IPR036291">
    <property type="entry name" value="NAD(P)-bd_dom_sf"/>
</dbReference>
<dbReference type="AlphaFoldDB" id="A0A0M2K5T8"/>
<keyword evidence="2" id="KW-1185">Reference proteome</keyword>
<evidence type="ECO:0000313" key="2">
    <source>
        <dbReference type="Proteomes" id="UP000034150"/>
    </source>
</evidence>
<proteinExistence type="predicted"/>
<dbReference type="PATRIC" id="fig|1807.13.peg.2859"/>
<gene>
    <name evidence="1" type="ORF">WN67_07795</name>
</gene>
<organism evidence="1 2">
    <name type="scientific">Mycolicibacterium obuense</name>
    <dbReference type="NCBI Taxonomy" id="1807"/>
    <lineage>
        <taxon>Bacteria</taxon>
        <taxon>Bacillati</taxon>
        <taxon>Actinomycetota</taxon>
        <taxon>Actinomycetes</taxon>
        <taxon>Mycobacteriales</taxon>
        <taxon>Mycobacteriaceae</taxon>
        <taxon>Mycolicibacterium</taxon>
    </lineage>
</organism>
<dbReference type="Proteomes" id="UP000034150">
    <property type="component" value="Unassembled WGS sequence"/>
</dbReference>
<name>A0A0M2K5T8_9MYCO</name>